<dbReference type="SUPFAM" id="SSF81383">
    <property type="entry name" value="F-box domain"/>
    <property type="match status" value="1"/>
</dbReference>
<dbReference type="InParanoid" id="A0A1Y3BUJ1"/>
<dbReference type="Gramene" id="mRNA:HanXRQr2_Chr14g0641261">
    <property type="protein sequence ID" value="CDS:HanXRQr2_Chr14g0641261.1"/>
    <property type="gene ID" value="HanXRQr2_Chr14g0641261"/>
</dbReference>
<proteinExistence type="predicted"/>
<reference evidence="2" key="1">
    <citation type="journal article" date="2017" name="Nature">
        <title>The sunflower genome provides insights into oil metabolism, flowering and Asterid evolution.</title>
        <authorList>
            <person name="Badouin H."/>
            <person name="Gouzy J."/>
            <person name="Grassa C.J."/>
            <person name="Murat F."/>
            <person name="Staton S.E."/>
            <person name="Cottret L."/>
            <person name="Lelandais-Briere C."/>
            <person name="Owens G.L."/>
            <person name="Carrere S."/>
            <person name="Mayjonade B."/>
            <person name="Legrand L."/>
            <person name="Gill N."/>
            <person name="Kane N.C."/>
            <person name="Bowers J.E."/>
            <person name="Hubner S."/>
            <person name="Bellec A."/>
            <person name="Berard A."/>
            <person name="Berges H."/>
            <person name="Blanchet N."/>
            <person name="Boniface M.C."/>
            <person name="Brunel D."/>
            <person name="Catrice O."/>
            <person name="Chaidir N."/>
            <person name="Claudel C."/>
            <person name="Donnadieu C."/>
            <person name="Faraut T."/>
            <person name="Fievet G."/>
            <person name="Helmstetter N."/>
            <person name="King M."/>
            <person name="Knapp S.J."/>
            <person name="Lai Z."/>
            <person name="Le Paslier M.C."/>
            <person name="Lippi Y."/>
            <person name="Lorenzon L."/>
            <person name="Mandel J.R."/>
            <person name="Marage G."/>
            <person name="Marchand G."/>
            <person name="Marquand E."/>
            <person name="Bret-Mestries E."/>
            <person name="Morien E."/>
            <person name="Nambeesan S."/>
            <person name="Nguyen T."/>
            <person name="Pegot-Espagnet P."/>
            <person name="Pouilly N."/>
            <person name="Raftis F."/>
            <person name="Sallet E."/>
            <person name="Schiex T."/>
            <person name="Thomas J."/>
            <person name="Vandecasteele C."/>
            <person name="Vares D."/>
            <person name="Vear F."/>
            <person name="Vautrin S."/>
            <person name="Crespi M."/>
            <person name="Mangin B."/>
            <person name="Burke J.M."/>
            <person name="Salse J."/>
            <person name="Munos S."/>
            <person name="Vincourt P."/>
            <person name="Rieseberg L.H."/>
            <person name="Langlade N.B."/>
        </authorList>
    </citation>
    <scope>NUCLEOTIDE SEQUENCE</scope>
    <source>
        <tissue evidence="2">Leaves</tissue>
    </source>
</reference>
<evidence type="ECO:0000313" key="4">
    <source>
        <dbReference type="Proteomes" id="UP000215914"/>
    </source>
</evidence>
<accession>A0A1Y3BUJ1</accession>
<gene>
    <name evidence="3" type="ORF">HannXRQ_Chr00c0102g0571681</name>
    <name evidence="2" type="ORF">HanXRQr2_Chr14g0641261</name>
</gene>
<reference evidence="2" key="3">
    <citation type="submission" date="2020-06" db="EMBL/GenBank/DDBJ databases">
        <title>Helianthus annuus Genome sequencing and assembly Release 2.</title>
        <authorList>
            <person name="Gouzy J."/>
            <person name="Langlade N."/>
            <person name="Munos S."/>
        </authorList>
    </citation>
    <scope>NUCLEOTIDE SEQUENCE</scope>
    <source>
        <tissue evidence="2">Leaves</tissue>
    </source>
</reference>
<dbReference type="Pfam" id="PF07734">
    <property type="entry name" value="FBA_1"/>
    <property type="match status" value="1"/>
</dbReference>
<dbReference type="AlphaFoldDB" id="A0A1Y3BUJ1"/>
<dbReference type="InterPro" id="IPR050796">
    <property type="entry name" value="SCF_F-box_component"/>
</dbReference>
<feature type="domain" description="F-box associated beta-propeller type 1" evidence="1">
    <location>
        <begin position="81"/>
        <end position="306"/>
    </location>
</feature>
<dbReference type="NCBIfam" id="TIGR01640">
    <property type="entry name" value="F_box_assoc_1"/>
    <property type="match status" value="1"/>
</dbReference>
<dbReference type="InterPro" id="IPR036047">
    <property type="entry name" value="F-box-like_dom_sf"/>
</dbReference>
<dbReference type="InterPro" id="IPR006527">
    <property type="entry name" value="F-box-assoc_dom_typ1"/>
</dbReference>
<keyword evidence="4" id="KW-1185">Reference proteome</keyword>
<dbReference type="Proteomes" id="UP000215914">
    <property type="component" value="Unassembled WGS sequence"/>
</dbReference>
<protein>
    <submittedName>
        <fullName evidence="2">F-box associated interaction domain, F-box-like domain superfamily</fullName>
    </submittedName>
    <submittedName>
        <fullName evidence="3">Putative F-box domain-containing protein</fullName>
    </submittedName>
</protein>
<evidence type="ECO:0000259" key="1">
    <source>
        <dbReference type="Pfam" id="PF07734"/>
    </source>
</evidence>
<dbReference type="EMBL" id="KZ113425">
    <property type="protein sequence ID" value="OTF84640.1"/>
    <property type="molecule type" value="Genomic_DNA"/>
</dbReference>
<dbReference type="PANTHER" id="PTHR31672">
    <property type="entry name" value="BNACNNG10540D PROTEIN"/>
    <property type="match status" value="1"/>
</dbReference>
<reference evidence="3" key="2">
    <citation type="submission" date="2017-02" db="EMBL/GenBank/DDBJ databases">
        <title>Sunflower complete genome.</title>
        <authorList>
            <person name="Langlade N."/>
            <person name="Munos S."/>
        </authorList>
    </citation>
    <scope>NUCLEOTIDE SEQUENCE [LARGE SCALE GENOMIC DNA]</scope>
    <source>
        <tissue evidence="3">Leaves</tissue>
    </source>
</reference>
<dbReference type="EMBL" id="MNCJ02000329">
    <property type="protein sequence ID" value="KAF5768842.1"/>
    <property type="molecule type" value="Genomic_DNA"/>
</dbReference>
<sequence length="377" mass="43422">MSTNNLQSCKRKKFLHGHGRQSSSIDDLGLDILVYEILIRLPAKGVGRSKCVCKEWLSVLSTRHFAMMHCRHISTSYNQKFIAIDSRLCSVFPLSCEDSGPLLNSRILLPFEAPWNKVNILTSFEGLLCVCFRNTGKLVIWNPLTRAFKEVSSSNSRGLYKPKSDAIGLYVDKTDDYKLLHIKRRRGRMWVHVYSSMFDSWHKITFANKLRCWRGKPIWSNGTFCKGVLYFLVNCFIENKGVMLFGFDVESERFRLKTFPRFPHACYDGNLVVVHKELHVFVTHGLPNWTVDLWRMEGESWVKLWVFPRIQPPIILSCSITHITSTGRFLVVSNDGVANEIDTTKKGVDCFLPLVWFHGLQGAIYTETLSSPDFYFD</sequence>
<evidence type="ECO:0000313" key="3">
    <source>
        <dbReference type="EMBL" id="OTF84640.1"/>
    </source>
</evidence>
<name>A0A1Y3BUJ1_HELAN</name>
<organism evidence="3">
    <name type="scientific">Helianthus annuus</name>
    <name type="common">Common sunflower</name>
    <dbReference type="NCBI Taxonomy" id="4232"/>
    <lineage>
        <taxon>Eukaryota</taxon>
        <taxon>Viridiplantae</taxon>
        <taxon>Streptophyta</taxon>
        <taxon>Embryophyta</taxon>
        <taxon>Tracheophyta</taxon>
        <taxon>Spermatophyta</taxon>
        <taxon>Magnoliopsida</taxon>
        <taxon>eudicotyledons</taxon>
        <taxon>Gunneridae</taxon>
        <taxon>Pentapetalae</taxon>
        <taxon>asterids</taxon>
        <taxon>campanulids</taxon>
        <taxon>Asterales</taxon>
        <taxon>Asteraceae</taxon>
        <taxon>Asteroideae</taxon>
        <taxon>Heliantheae alliance</taxon>
        <taxon>Heliantheae</taxon>
        <taxon>Helianthus</taxon>
    </lineage>
</organism>
<dbReference type="FunCoup" id="A0A1Y3BUJ1">
    <property type="interactions" value="60"/>
</dbReference>
<dbReference type="InterPro" id="IPR017451">
    <property type="entry name" value="F-box-assoc_interact_dom"/>
</dbReference>
<evidence type="ECO:0000313" key="2">
    <source>
        <dbReference type="EMBL" id="KAF5768842.1"/>
    </source>
</evidence>
<dbReference type="PANTHER" id="PTHR31672:SF13">
    <property type="entry name" value="F-BOX PROTEIN CPR30-LIKE"/>
    <property type="match status" value="1"/>
</dbReference>